<dbReference type="InterPro" id="IPR013783">
    <property type="entry name" value="Ig-like_fold"/>
</dbReference>
<gene>
    <name evidence="1" type="ORF">LSAA_6084</name>
</gene>
<dbReference type="AlphaFoldDB" id="A0A7R8CMA0"/>
<dbReference type="InterPro" id="IPR036179">
    <property type="entry name" value="Ig-like_dom_sf"/>
</dbReference>
<organism evidence="1 2">
    <name type="scientific">Lepeophtheirus salmonis</name>
    <name type="common">Salmon louse</name>
    <name type="synonym">Caligus salmonis</name>
    <dbReference type="NCBI Taxonomy" id="72036"/>
    <lineage>
        <taxon>Eukaryota</taxon>
        <taxon>Metazoa</taxon>
        <taxon>Ecdysozoa</taxon>
        <taxon>Arthropoda</taxon>
        <taxon>Crustacea</taxon>
        <taxon>Multicrustacea</taxon>
        <taxon>Hexanauplia</taxon>
        <taxon>Copepoda</taxon>
        <taxon>Siphonostomatoida</taxon>
        <taxon>Caligidae</taxon>
        <taxon>Lepeophtheirus</taxon>
    </lineage>
</organism>
<name>A0A7R8CMA0_LEPSM</name>
<dbReference type="Proteomes" id="UP000675881">
    <property type="component" value="Chromosome 15"/>
</dbReference>
<evidence type="ECO:0000313" key="1">
    <source>
        <dbReference type="EMBL" id="CAF2860893.1"/>
    </source>
</evidence>
<dbReference type="Gene3D" id="2.60.40.10">
    <property type="entry name" value="Immunoglobulins"/>
    <property type="match status" value="1"/>
</dbReference>
<dbReference type="SUPFAM" id="SSF48726">
    <property type="entry name" value="Immunoglobulin"/>
    <property type="match status" value="1"/>
</dbReference>
<dbReference type="EMBL" id="HG994594">
    <property type="protein sequence ID" value="CAF2860893.1"/>
    <property type="molecule type" value="Genomic_DNA"/>
</dbReference>
<reference evidence="1" key="1">
    <citation type="submission" date="2021-02" db="EMBL/GenBank/DDBJ databases">
        <authorList>
            <person name="Bekaert M."/>
        </authorList>
    </citation>
    <scope>NUCLEOTIDE SEQUENCE</scope>
    <source>
        <strain evidence="1">IoA-00</strain>
    </source>
</reference>
<sequence length="116" mass="12807">MCLIMDPRTLLGLYLLCNVNLINGENASNKGGSNDVIGLVGHSATLTCDLKPNDPNDSPYLILWYKNTFSGIPIYSFDTRGNSGQHWMNVKTLGDRASLVVQQKNTTQKAFLTIKM</sequence>
<proteinExistence type="predicted"/>
<protein>
    <submittedName>
        <fullName evidence="1">(salmon louse) hypothetical protein</fullName>
    </submittedName>
</protein>
<dbReference type="OrthoDB" id="6431884at2759"/>
<accession>A0A7R8CMA0</accession>
<evidence type="ECO:0000313" key="2">
    <source>
        <dbReference type="Proteomes" id="UP000675881"/>
    </source>
</evidence>
<keyword evidence="2" id="KW-1185">Reference proteome</keyword>